<dbReference type="Pfam" id="PF07731">
    <property type="entry name" value="Cu-oxidase_2"/>
    <property type="match status" value="1"/>
</dbReference>
<keyword evidence="1" id="KW-0479">Metal-binding</keyword>
<dbReference type="PANTHER" id="PTHR11709">
    <property type="entry name" value="MULTI-COPPER OXIDASE"/>
    <property type="match status" value="1"/>
</dbReference>
<dbReference type="PROSITE" id="PS00080">
    <property type="entry name" value="MULTICOPPER_OXIDASE2"/>
    <property type="match status" value="1"/>
</dbReference>
<dbReference type="InterPro" id="IPR008972">
    <property type="entry name" value="Cupredoxin"/>
</dbReference>
<evidence type="ECO:0000259" key="6">
    <source>
        <dbReference type="Pfam" id="PF07732"/>
    </source>
</evidence>
<keyword evidence="8" id="KW-1185">Reference proteome</keyword>
<dbReference type="PANTHER" id="PTHR11709:SF394">
    <property type="entry name" value="FI03373P-RELATED"/>
    <property type="match status" value="1"/>
</dbReference>
<evidence type="ECO:0000313" key="8">
    <source>
        <dbReference type="Proteomes" id="UP001147653"/>
    </source>
</evidence>
<feature type="domain" description="Plastocyanin-like" evidence="6">
    <location>
        <begin position="77"/>
        <end position="192"/>
    </location>
</feature>
<keyword evidence="2" id="KW-0560">Oxidoreductase</keyword>
<gene>
    <name evidence="7" type="ORF">OJ997_20570</name>
</gene>
<sequence length="310" mass="34242">MRRLTALLVLGAASVLAAPSASSAATREYWVAAVPVTLNIAPNQRDAIHGTALTPAETVFGTVVYRRYTKGWKKPLENVTAPGSGNSDLIPGPLIRARVGDKLRVHFKNLDTAFNRPHSMHFHGVEYKPDSDGSYLPGYSGRDADVKPGQTWTYKLTAGKDSAGAWPYHDHGKEMTASLEGGMFGMLSILGRREKAPDREYVVVFSPMGKFQAVNGRAFVGNTPVFKSRVGELVQWDVAVIGSEHHTFHVHGHRWRTPLGVPMDTVTLGPAESARIRWRERDPGTWMYHCHVESHMMAGMIGTYQVKRAR</sequence>
<evidence type="ECO:0000259" key="5">
    <source>
        <dbReference type="Pfam" id="PF07731"/>
    </source>
</evidence>
<dbReference type="GO" id="GO:0005507">
    <property type="term" value="F:copper ion binding"/>
    <property type="evidence" value="ECO:0007669"/>
    <property type="project" value="InterPro"/>
</dbReference>
<dbReference type="InterPro" id="IPR045087">
    <property type="entry name" value="Cu-oxidase_fam"/>
</dbReference>
<keyword evidence="3" id="KW-0186">Copper</keyword>
<evidence type="ECO:0000256" key="4">
    <source>
        <dbReference type="SAM" id="SignalP"/>
    </source>
</evidence>
<dbReference type="InterPro" id="IPR002355">
    <property type="entry name" value="Cu_oxidase_Cu_BS"/>
</dbReference>
<evidence type="ECO:0000256" key="2">
    <source>
        <dbReference type="ARBA" id="ARBA00023002"/>
    </source>
</evidence>
<dbReference type="Gene3D" id="2.60.40.420">
    <property type="entry name" value="Cupredoxins - blue copper proteins"/>
    <property type="match status" value="2"/>
</dbReference>
<name>A0A9X3S9K1_9ACTN</name>
<comment type="caution">
    <text evidence="7">The sequence shown here is derived from an EMBL/GenBank/DDBJ whole genome shotgun (WGS) entry which is preliminary data.</text>
</comment>
<dbReference type="PROSITE" id="PS00079">
    <property type="entry name" value="MULTICOPPER_OXIDASE1"/>
    <property type="match status" value="1"/>
</dbReference>
<feature type="chain" id="PRO_5040752368" evidence="4">
    <location>
        <begin position="18"/>
        <end position="310"/>
    </location>
</feature>
<accession>A0A9X3S9K1</accession>
<reference evidence="7" key="1">
    <citation type="submission" date="2022-10" db="EMBL/GenBank/DDBJ databases">
        <title>The WGS of Solirubrobacter phytolaccae KCTC 29190.</title>
        <authorList>
            <person name="Jiang Z."/>
        </authorList>
    </citation>
    <scope>NUCLEOTIDE SEQUENCE</scope>
    <source>
        <strain evidence="7">KCTC 29190</strain>
    </source>
</reference>
<dbReference type="Proteomes" id="UP001147653">
    <property type="component" value="Unassembled WGS sequence"/>
</dbReference>
<feature type="domain" description="Plastocyanin-like" evidence="5">
    <location>
        <begin position="210"/>
        <end position="308"/>
    </location>
</feature>
<dbReference type="InterPro" id="IPR033138">
    <property type="entry name" value="Cu_oxidase_CS"/>
</dbReference>
<dbReference type="InterPro" id="IPR011707">
    <property type="entry name" value="Cu-oxidase-like_N"/>
</dbReference>
<protein>
    <submittedName>
        <fullName evidence="7">Multicopper oxidase domain-containing protein</fullName>
    </submittedName>
</protein>
<dbReference type="InterPro" id="IPR011706">
    <property type="entry name" value="Cu-oxidase_C"/>
</dbReference>
<dbReference type="Pfam" id="PF07732">
    <property type="entry name" value="Cu-oxidase_3"/>
    <property type="match status" value="1"/>
</dbReference>
<dbReference type="EMBL" id="JAPDDP010000040">
    <property type="protein sequence ID" value="MDA0182718.1"/>
    <property type="molecule type" value="Genomic_DNA"/>
</dbReference>
<dbReference type="GO" id="GO:0016491">
    <property type="term" value="F:oxidoreductase activity"/>
    <property type="evidence" value="ECO:0007669"/>
    <property type="project" value="UniProtKB-KW"/>
</dbReference>
<evidence type="ECO:0000256" key="1">
    <source>
        <dbReference type="ARBA" id="ARBA00022723"/>
    </source>
</evidence>
<dbReference type="RefSeq" id="WP_270027097.1">
    <property type="nucleotide sequence ID" value="NZ_JAPDDP010000040.1"/>
</dbReference>
<feature type="signal peptide" evidence="4">
    <location>
        <begin position="1"/>
        <end position="17"/>
    </location>
</feature>
<dbReference type="AlphaFoldDB" id="A0A9X3S9K1"/>
<keyword evidence="4" id="KW-0732">Signal</keyword>
<evidence type="ECO:0000313" key="7">
    <source>
        <dbReference type="EMBL" id="MDA0182718.1"/>
    </source>
</evidence>
<proteinExistence type="predicted"/>
<dbReference type="SUPFAM" id="SSF49503">
    <property type="entry name" value="Cupredoxins"/>
    <property type="match status" value="2"/>
</dbReference>
<evidence type="ECO:0000256" key="3">
    <source>
        <dbReference type="ARBA" id="ARBA00023008"/>
    </source>
</evidence>
<organism evidence="7 8">
    <name type="scientific">Solirubrobacter phytolaccae</name>
    <dbReference type="NCBI Taxonomy" id="1404360"/>
    <lineage>
        <taxon>Bacteria</taxon>
        <taxon>Bacillati</taxon>
        <taxon>Actinomycetota</taxon>
        <taxon>Thermoleophilia</taxon>
        <taxon>Solirubrobacterales</taxon>
        <taxon>Solirubrobacteraceae</taxon>
        <taxon>Solirubrobacter</taxon>
    </lineage>
</organism>